<protein>
    <recommendedName>
        <fullName evidence="4">Disease resistance N-terminal domain-containing protein</fullName>
    </recommendedName>
</protein>
<dbReference type="PANTHER" id="PTHR19338:SF32">
    <property type="entry name" value="OS06G0287500 PROTEIN"/>
    <property type="match status" value="1"/>
</dbReference>
<reference evidence="6" key="1">
    <citation type="submission" date="2016-06" db="EMBL/GenBank/DDBJ databases">
        <title>Parallel loss of symbiosis genes in relatives of nitrogen-fixing non-legume Parasponia.</title>
        <authorList>
            <person name="Van Velzen R."/>
            <person name="Holmer R."/>
            <person name="Bu F."/>
            <person name="Rutten L."/>
            <person name="Van Zeijl A."/>
            <person name="Liu W."/>
            <person name="Santuari L."/>
            <person name="Cao Q."/>
            <person name="Sharma T."/>
            <person name="Shen D."/>
            <person name="Roswanjaya Y."/>
            <person name="Wardhani T."/>
            <person name="Kalhor M.S."/>
            <person name="Jansen J."/>
            <person name="Van den Hoogen J."/>
            <person name="Gungor B."/>
            <person name="Hartog M."/>
            <person name="Hontelez J."/>
            <person name="Verver J."/>
            <person name="Yang W.-C."/>
            <person name="Schijlen E."/>
            <person name="Repin R."/>
            <person name="Schilthuizen M."/>
            <person name="Schranz E."/>
            <person name="Heidstra R."/>
            <person name="Miyata K."/>
            <person name="Fedorova E."/>
            <person name="Kohlen W."/>
            <person name="Bisseling T."/>
            <person name="Smit S."/>
            <person name="Geurts R."/>
        </authorList>
    </citation>
    <scope>NUCLEOTIDE SEQUENCE [LARGE SCALE GENOMIC DNA]</scope>
    <source>
        <strain evidence="6">cv. WU1-14</strain>
    </source>
</reference>
<dbReference type="CDD" id="cd14798">
    <property type="entry name" value="RX-CC_like"/>
    <property type="match status" value="1"/>
</dbReference>
<dbReference type="InterPro" id="IPR038005">
    <property type="entry name" value="RX-like_CC"/>
</dbReference>
<dbReference type="Gene3D" id="1.20.5.4130">
    <property type="match status" value="1"/>
</dbReference>
<name>A0A2P5CQL3_PARAD</name>
<dbReference type="EMBL" id="JXTB01000105">
    <property type="protein sequence ID" value="PON63331.1"/>
    <property type="molecule type" value="Genomic_DNA"/>
</dbReference>
<sequence>MAEIAVKFLLDKLSPLFENDLQLLRGVREEVIYLRGELERTRAFLKVADTLEDNDEELKVWVTQVRDIAHDTEDALDKFTLLQAHHHHGEGLYGSIHHFSCCIKNTKT</sequence>
<accession>A0A2P5CQL3</accession>
<dbReference type="GO" id="GO:0006952">
    <property type="term" value="P:defense response"/>
    <property type="evidence" value="ECO:0007669"/>
    <property type="project" value="UniProtKB-KW"/>
</dbReference>
<keyword evidence="3" id="KW-0611">Plant defense</keyword>
<evidence type="ECO:0000256" key="1">
    <source>
        <dbReference type="ARBA" id="ARBA00022737"/>
    </source>
</evidence>
<keyword evidence="2" id="KW-0547">Nucleotide-binding</keyword>
<dbReference type="OrthoDB" id="690341at2759"/>
<dbReference type="GO" id="GO:0000166">
    <property type="term" value="F:nucleotide binding"/>
    <property type="evidence" value="ECO:0007669"/>
    <property type="project" value="UniProtKB-KW"/>
</dbReference>
<dbReference type="AlphaFoldDB" id="A0A2P5CQL3"/>
<feature type="domain" description="Disease resistance N-terminal" evidence="4">
    <location>
        <begin position="5"/>
        <end position="88"/>
    </location>
</feature>
<keyword evidence="6" id="KW-1185">Reference proteome</keyword>
<dbReference type="Proteomes" id="UP000237105">
    <property type="component" value="Unassembled WGS sequence"/>
</dbReference>
<proteinExistence type="predicted"/>
<dbReference type="STRING" id="3476.A0A2P5CQL3"/>
<evidence type="ECO:0000256" key="2">
    <source>
        <dbReference type="ARBA" id="ARBA00022741"/>
    </source>
</evidence>
<evidence type="ECO:0000313" key="6">
    <source>
        <dbReference type="Proteomes" id="UP000237105"/>
    </source>
</evidence>
<keyword evidence="1" id="KW-0677">Repeat</keyword>
<dbReference type="PANTHER" id="PTHR19338">
    <property type="entry name" value="TRANSLOCASE OF INNER MITOCHONDRIAL MEMBRANE 13 HOMOLOG"/>
    <property type="match status" value="1"/>
</dbReference>
<evidence type="ECO:0000256" key="3">
    <source>
        <dbReference type="ARBA" id="ARBA00022821"/>
    </source>
</evidence>
<dbReference type="Pfam" id="PF18052">
    <property type="entry name" value="Rx_N"/>
    <property type="match status" value="1"/>
</dbReference>
<gene>
    <name evidence="5" type="ORF">PanWU01x14_132410</name>
</gene>
<comment type="caution">
    <text evidence="5">The sequence shown here is derived from an EMBL/GenBank/DDBJ whole genome shotgun (WGS) entry which is preliminary data.</text>
</comment>
<dbReference type="InterPro" id="IPR041118">
    <property type="entry name" value="Rx_N"/>
</dbReference>
<evidence type="ECO:0000259" key="4">
    <source>
        <dbReference type="Pfam" id="PF18052"/>
    </source>
</evidence>
<evidence type="ECO:0000313" key="5">
    <source>
        <dbReference type="EMBL" id="PON63331.1"/>
    </source>
</evidence>
<organism evidence="5 6">
    <name type="scientific">Parasponia andersonii</name>
    <name type="common">Sponia andersonii</name>
    <dbReference type="NCBI Taxonomy" id="3476"/>
    <lineage>
        <taxon>Eukaryota</taxon>
        <taxon>Viridiplantae</taxon>
        <taxon>Streptophyta</taxon>
        <taxon>Embryophyta</taxon>
        <taxon>Tracheophyta</taxon>
        <taxon>Spermatophyta</taxon>
        <taxon>Magnoliopsida</taxon>
        <taxon>eudicotyledons</taxon>
        <taxon>Gunneridae</taxon>
        <taxon>Pentapetalae</taxon>
        <taxon>rosids</taxon>
        <taxon>fabids</taxon>
        <taxon>Rosales</taxon>
        <taxon>Cannabaceae</taxon>
        <taxon>Parasponia</taxon>
    </lineage>
</organism>